<proteinExistence type="predicted"/>
<name>A0A7S3EW14_9EUKA</name>
<accession>A0A7S3EW14</accession>
<organism evidence="1">
    <name type="scientific">Haptolina ericina</name>
    <dbReference type="NCBI Taxonomy" id="156174"/>
    <lineage>
        <taxon>Eukaryota</taxon>
        <taxon>Haptista</taxon>
        <taxon>Haptophyta</taxon>
        <taxon>Prymnesiophyceae</taxon>
        <taxon>Prymnesiales</taxon>
        <taxon>Prymnesiaceae</taxon>
        <taxon>Haptolina</taxon>
    </lineage>
</organism>
<reference evidence="1" key="1">
    <citation type="submission" date="2021-01" db="EMBL/GenBank/DDBJ databases">
        <authorList>
            <person name="Corre E."/>
            <person name="Pelletier E."/>
            <person name="Niang G."/>
            <person name="Scheremetjew M."/>
            <person name="Finn R."/>
            <person name="Kale V."/>
            <person name="Holt S."/>
            <person name="Cochrane G."/>
            <person name="Meng A."/>
            <person name="Brown T."/>
            <person name="Cohen L."/>
        </authorList>
    </citation>
    <scope>NUCLEOTIDE SEQUENCE</scope>
    <source>
        <strain evidence="1">CCMP281</strain>
    </source>
</reference>
<protein>
    <submittedName>
        <fullName evidence="1">Uncharacterized protein</fullName>
    </submittedName>
</protein>
<gene>
    <name evidence="1" type="ORF">HERI1096_LOCUS12153</name>
</gene>
<evidence type="ECO:0000313" key="1">
    <source>
        <dbReference type="EMBL" id="CAE0111493.1"/>
    </source>
</evidence>
<dbReference type="EMBL" id="HBHX01021773">
    <property type="protein sequence ID" value="CAE0111493.1"/>
    <property type="molecule type" value="Transcribed_RNA"/>
</dbReference>
<sequence length="136" mass="15059">MTVMAVHVVEWENWRVGVYSLVVASSAGLLFKTIKSIPSPPNSMQSYTEIWAFDLSTLEPRTKFGRVDGECTDSVSIVVLEDVNEVYAITGPSRPACTACTCSRTCCSCSWGSRGSTVFQYLLFSRHGIWHLHSSE</sequence>
<dbReference type="AlphaFoldDB" id="A0A7S3EW14"/>